<dbReference type="EMBL" id="JGZB01000004">
    <property type="protein sequence ID" value="KFI68140.1"/>
    <property type="molecule type" value="Genomic_DNA"/>
</dbReference>
<keyword evidence="5 6" id="KW-0472">Membrane</keyword>
<keyword evidence="3 6" id="KW-0812">Transmembrane</keyword>
<feature type="domain" description="Type II secretion system protein GspF" evidence="7">
    <location>
        <begin position="53"/>
        <end position="193"/>
    </location>
</feature>
<evidence type="ECO:0000256" key="6">
    <source>
        <dbReference type="SAM" id="Phobius"/>
    </source>
</evidence>
<evidence type="ECO:0000313" key="8">
    <source>
        <dbReference type="EMBL" id="KFI68140.1"/>
    </source>
</evidence>
<evidence type="ECO:0000256" key="5">
    <source>
        <dbReference type="ARBA" id="ARBA00023136"/>
    </source>
</evidence>
<dbReference type="GO" id="GO:0005886">
    <property type="term" value="C:plasma membrane"/>
    <property type="evidence" value="ECO:0007669"/>
    <property type="project" value="UniProtKB-SubCell"/>
</dbReference>
<dbReference type="Pfam" id="PF00482">
    <property type="entry name" value="T2SSF"/>
    <property type="match status" value="1"/>
</dbReference>
<evidence type="ECO:0000256" key="2">
    <source>
        <dbReference type="ARBA" id="ARBA00022475"/>
    </source>
</evidence>
<evidence type="ECO:0000256" key="3">
    <source>
        <dbReference type="ARBA" id="ARBA00022692"/>
    </source>
</evidence>
<protein>
    <submittedName>
        <fullName evidence="8">TadC-like protein</fullName>
    </submittedName>
</protein>
<comment type="subcellular location">
    <subcellularLocation>
        <location evidence="1">Cell membrane</location>
        <topology evidence="1">Multi-pass membrane protein</topology>
    </subcellularLocation>
</comment>
<evidence type="ECO:0000259" key="7">
    <source>
        <dbReference type="Pfam" id="PF00482"/>
    </source>
</evidence>
<evidence type="ECO:0000256" key="1">
    <source>
        <dbReference type="ARBA" id="ARBA00004651"/>
    </source>
</evidence>
<dbReference type="AlphaFoldDB" id="A0A087BAU0"/>
<dbReference type="STRING" id="1692.BMAGN_0088"/>
<accession>A0A087BAU0</accession>
<dbReference type="InterPro" id="IPR018076">
    <property type="entry name" value="T2SS_GspF_dom"/>
</dbReference>
<keyword evidence="9" id="KW-1185">Reference proteome</keyword>
<feature type="transmembrane region" description="Helical" evidence="6">
    <location>
        <begin position="177"/>
        <end position="202"/>
    </location>
</feature>
<dbReference type="eggNOG" id="COG2064">
    <property type="taxonomic scope" value="Bacteria"/>
</dbReference>
<proteinExistence type="predicted"/>
<comment type="caution">
    <text evidence="8">The sequence shown here is derived from an EMBL/GenBank/DDBJ whole genome shotgun (WGS) entry which is preliminary data.</text>
</comment>
<reference evidence="8 9" key="1">
    <citation type="submission" date="2014-03" db="EMBL/GenBank/DDBJ databases">
        <title>Genomics of Bifidobacteria.</title>
        <authorList>
            <person name="Ventura M."/>
            <person name="Milani C."/>
            <person name="Lugli G.A."/>
        </authorList>
    </citation>
    <scope>NUCLEOTIDE SEQUENCE [LARGE SCALE GENOMIC DNA]</scope>
    <source>
        <strain evidence="8 9">LMG 11591</strain>
    </source>
</reference>
<organism evidence="8 9">
    <name type="scientific">Bifidobacterium magnum</name>
    <dbReference type="NCBI Taxonomy" id="1692"/>
    <lineage>
        <taxon>Bacteria</taxon>
        <taxon>Bacillati</taxon>
        <taxon>Actinomycetota</taxon>
        <taxon>Actinomycetes</taxon>
        <taxon>Bifidobacteriales</taxon>
        <taxon>Bifidobacteriaceae</taxon>
        <taxon>Bifidobacterium</taxon>
    </lineage>
</organism>
<keyword evidence="2" id="KW-1003">Cell membrane</keyword>
<keyword evidence="4 6" id="KW-1133">Transmembrane helix</keyword>
<name>A0A087BAU0_9BIFI</name>
<sequence>MHMAWVIVAALCAGVAVWLWLAPVPLASRLESVGQGRDRHAGDNWRPDAALVLELLLVALEQGAAIPRALQCVGEVLGGGVGTGLAYAARQLVCASSWSDAWCLPCDHLAELINGAPYSAADIDHAQRILRLVGATLRESWERGIRAAAPLRAAMEQLESTERTRIEQRAQKLSVKLLLPTGLCFLPAFLCIAVIPTIASFAMGM</sequence>
<dbReference type="RefSeq" id="WP_022860362.1">
    <property type="nucleotide sequence ID" value="NZ_JGZB01000004.1"/>
</dbReference>
<evidence type="ECO:0000256" key="4">
    <source>
        <dbReference type="ARBA" id="ARBA00022989"/>
    </source>
</evidence>
<evidence type="ECO:0000313" key="9">
    <source>
        <dbReference type="Proteomes" id="UP000029052"/>
    </source>
</evidence>
<gene>
    <name evidence="8" type="ORF">BMAGN_0088</name>
</gene>
<dbReference type="Proteomes" id="UP000029052">
    <property type="component" value="Unassembled WGS sequence"/>
</dbReference>